<protein>
    <recommendedName>
        <fullName evidence="3">Integrase</fullName>
    </recommendedName>
</protein>
<name>A0ABQ5WTE7_9PROT</name>
<evidence type="ECO:0008006" key="3">
    <source>
        <dbReference type="Google" id="ProtNLM"/>
    </source>
</evidence>
<sequence>MKCRWDGKWTVRRFNTRFWQPVVGALRKSADWEEKGAQDRKWDQRIDHRKLQEKEYIVVSDPLTLARSS</sequence>
<accession>A0ABQ5WTE7</accession>
<reference evidence="2" key="1">
    <citation type="journal article" date="2019" name="Int. J. Syst. Evol. Microbiol.">
        <title>The Global Catalogue of Microorganisms (GCM) 10K type strain sequencing project: providing services to taxonomists for standard genome sequencing and annotation.</title>
        <authorList>
            <consortium name="The Broad Institute Genomics Platform"/>
            <consortium name="The Broad Institute Genome Sequencing Center for Infectious Disease"/>
            <person name="Wu L."/>
            <person name="Ma J."/>
        </authorList>
    </citation>
    <scope>NUCLEOTIDE SEQUENCE [LARGE SCALE GENOMIC DNA]</scope>
    <source>
        <strain evidence="2">NBRC 3266</strain>
    </source>
</reference>
<proteinExistence type="predicted"/>
<gene>
    <name evidence="1" type="ORF">GCM10007870_24030</name>
</gene>
<dbReference type="Proteomes" id="UP001156629">
    <property type="component" value="Unassembled WGS sequence"/>
</dbReference>
<organism evidence="1 2">
    <name type="scientific">Gluconobacter kondonii</name>
    <dbReference type="NCBI Taxonomy" id="941463"/>
    <lineage>
        <taxon>Bacteria</taxon>
        <taxon>Pseudomonadati</taxon>
        <taxon>Pseudomonadota</taxon>
        <taxon>Alphaproteobacteria</taxon>
        <taxon>Acetobacterales</taxon>
        <taxon>Acetobacteraceae</taxon>
        <taxon>Gluconobacter</taxon>
    </lineage>
</organism>
<evidence type="ECO:0000313" key="1">
    <source>
        <dbReference type="EMBL" id="GLQ66818.1"/>
    </source>
</evidence>
<keyword evidence="2" id="KW-1185">Reference proteome</keyword>
<comment type="caution">
    <text evidence="1">The sequence shown here is derived from an EMBL/GenBank/DDBJ whole genome shotgun (WGS) entry which is preliminary data.</text>
</comment>
<dbReference type="EMBL" id="BSNV01000028">
    <property type="protein sequence ID" value="GLQ66818.1"/>
    <property type="molecule type" value="Genomic_DNA"/>
</dbReference>
<evidence type="ECO:0000313" key="2">
    <source>
        <dbReference type="Proteomes" id="UP001156629"/>
    </source>
</evidence>